<dbReference type="Pfam" id="PF07714">
    <property type="entry name" value="PK_Tyr_Ser-Thr"/>
    <property type="match status" value="1"/>
</dbReference>
<dbReference type="SUPFAM" id="SSF56112">
    <property type="entry name" value="Protein kinase-like (PK-like)"/>
    <property type="match status" value="1"/>
</dbReference>
<feature type="domain" description="Protein kinase" evidence="1">
    <location>
        <begin position="33"/>
        <end position="198"/>
    </location>
</feature>
<dbReference type="STRING" id="35608.A0A2U1Q0X6"/>
<dbReference type="GO" id="GO:0005886">
    <property type="term" value="C:plasma membrane"/>
    <property type="evidence" value="ECO:0007669"/>
    <property type="project" value="TreeGrafter"/>
</dbReference>
<organism evidence="2 3">
    <name type="scientific">Artemisia annua</name>
    <name type="common">Sweet wormwood</name>
    <dbReference type="NCBI Taxonomy" id="35608"/>
    <lineage>
        <taxon>Eukaryota</taxon>
        <taxon>Viridiplantae</taxon>
        <taxon>Streptophyta</taxon>
        <taxon>Embryophyta</taxon>
        <taxon>Tracheophyta</taxon>
        <taxon>Spermatophyta</taxon>
        <taxon>Magnoliopsida</taxon>
        <taxon>eudicotyledons</taxon>
        <taxon>Gunneridae</taxon>
        <taxon>Pentapetalae</taxon>
        <taxon>asterids</taxon>
        <taxon>campanulids</taxon>
        <taxon>Asterales</taxon>
        <taxon>Asteraceae</taxon>
        <taxon>Asteroideae</taxon>
        <taxon>Anthemideae</taxon>
        <taxon>Artemisiinae</taxon>
        <taxon>Artemisia</taxon>
    </lineage>
</organism>
<dbReference type="EMBL" id="PKPP01000527">
    <property type="protein sequence ID" value="PWA91681.1"/>
    <property type="molecule type" value="Genomic_DNA"/>
</dbReference>
<keyword evidence="2" id="KW-0808">Transferase</keyword>
<dbReference type="OrthoDB" id="346907at2759"/>
<gene>
    <name evidence="2" type="ORF">CTI12_AA088500</name>
</gene>
<sequence>MEEVHSPIMSSLKDNLVHLKIPLEIILSATNNFDEENVMSKCEIGIRYTGRIMWSDELIDIIAWRWLNKERVEQQFWREISLLSCLRHKNVVSHVGFCDENGEKIIVNKLQKGGSLSKYLSDTMLLTWVRRLEISVGIAHALSYIHYDEPRDFSIIHRNIDSNTVILSDDWVPKLSNFECSMRIKASQKHNSFHTNEL</sequence>
<dbReference type="GO" id="GO:0009506">
    <property type="term" value="C:plasmodesma"/>
    <property type="evidence" value="ECO:0007669"/>
    <property type="project" value="TreeGrafter"/>
</dbReference>
<dbReference type="PROSITE" id="PS50011">
    <property type="entry name" value="PROTEIN_KINASE_DOM"/>
    <property type="match status" value="1"/>
</dbReference>
<keyword evidence="3" id="KW-1185">Reference proteome</keyword>
<dbReference type="GO" id="GO:0004714">
    <property type="term" value="F:transmembrane receptor protein tyrosine kinase activity"/>
    <property type="evidence" value="ECO:0007669"/>
    <property type="project" value="InterPro"/>
</dbReference>
<proteinExistence type="predicted"/>
<dbReference type="Gene3D" id="1.10.510.10">
    <property type="entry name" value="Transferase(Phosphotransferase) domain 1"/>
    <property type="match status" value="1"/>
</dbReference>
<dbReference type="PANTHER" id="PTHR27003">
    <property type="entry name" value="OS07G0166700 PROTEIN"/>
    <property type="match status" value="1"/>
</dbReference>
<evidence type="ECO:0000259" key="1">
    <source>
        <dbReference type="PROSITE" id="PS50011"/>
    </source>
</evidence>
<protein>
    <submittedName>
        <fullName evidence="2">Protein kinase-like domain-containing protein</fullName>
    </submittedName>
</protein>
<dbReference type="GO" id="GO:0005524">
    <property type="term" value="F:ATP binding"/>
    <property type="evidence" value="ECO:0007669"/>
    <property type="project" value="InterPro"/>
</dbReference>
<dbReference type="Gene3D" id="3.30.200.20">
    <property type="entry name" value="Phosphorylase Kinase, domain 1"/>
    <property type="match status" value="1"/>
</dbReference>
<evidence type="ECO:0000313" key="3">
    <source>
        <dbReference type="Proteomes" id="UP000245207"/>
    </source>
</evidence>
<dbReference type="InterPro" id="IPR001245">
    <property type="entry name" value="Ser-Thr/Tyr_kinase_cat_dom"/>
</dbReference>
<dbReference type="PANTHER" id="PTHR27003:SF383">
    <property type="entry name" value="TYROSINE-PROTEIN KINASE, NON-RECEPTOR JAK_TYK2-RELATED"/>
    <property type="match status" value="1"/>
</dbReference>
<dbReference type="AlphaFoldDB" id="A0A2U1Q0X6"/>
<dbReference type="InterPro" id="IPR000719">
    <property type="entry name" value="Prot_kinase_dom"/>
</dbReference>
<dbReference type="Proteomes" id="UP000245207">
    <property type="component" value="Unassembled WGS sequence"/>
</dbReference>
<comment type="caution">
    <text evidence="2">The sequence shown here is derived from an EMBL/GenBank/DDBJ whole genome shotgun (WGS) entry which is preliminary data.</text>
</comment>
<evidence type="ECO:0000313" key="2">
    <source>
        <dbReference type="EMBL" id="PWA91681.1"/>
    </source>
</evidence>
<reference evidence="2 3" key="1">
    <citation type="journal article" date="2018" name="Mol. Plant">
        <title>The genome of Artemisia annua provides insight into the evolution of Asteraceae family and artemisinin biosynthesis.</title>
        <authorList>
            <person name="Shen Q."/>
            <person name="Zhang L."/>
            <person name="Liao Z."/>
            <person name="Wang S."/>
            <person name="Yan T."/>
            <person name="Shi P."/>
            <person name="Liu M."/>
            <person name="Fu X."/>
            <person name="Pan Q."/>
            <person name="Wang Y."/>
            <person name="Lv Z."/>
            <person name="Lu X."/>
            <person name="Zhang F."/>
            <person name="Jiang W."/>
            <person name="Ma Y."/>
            <person name="Chen M."/>
            <person name="Hao X."/>
            <person name="Li L."/>
            <person name="Tang Y."/>
            <person name="Lv G."/>
            <person name="Zhou Y."/>
            <person name="Sun X."/>
            <person name="Brodelius P.E."/>
            <person name="Rose J.K.C."/>
            <person name="Tang K."/>
        </authorList>
    </citation>
    <scope>NUCLEOTIDE SEQUENCE [LARGE SCALE GENOMIC DNA]</scope>
    <source>
        <strain evidence="3">cv. Huhao1</strain>
        <tissue evidence="2">Leaf</tissue>
    </source>
</reference>
<name>A0A2U1Q0X6_ARTAN</name>
<dbReference type="InterPro" id="IPR011009">
    <property type="entry name" value="Kinase-like_dom_sf"/>
</dbReference>
<dbReference type="InterPro" id="IPR045272">
    <property type="entry name" value="ANXUR1/2-like"/>
</dbReference>
<accession>A0A2U1Q0X6</accession>
<keyword evidence="2" id="KW-0418">Kinase</keyword>